<proteinExistence type="predicted"/>
<keyword evidence="3" id="KW-1185">Reference proteome</keyword>
<protein>
    <submittedName>
        <fullName evidence="2">Cation diffusion facilitator CzcD-associated flavoprotein CzcO</fullName>
    </submittedName>
</protein>
<evidence type="ECO:0000313" key="2">
    <source>
        <dbReference type="EMBL" id="NKI92030.1"/>
    </source>
</evidence>
<evidence type="ECO:0000256" key="1">
    <source>
        <dbReference type="SAM" id="MobiDB-lite"/>
    </source>
</evidence>
<dbReference type="Proteomes" id="UP000717634">
    <property type="component" value="Unassembled WGS sequence"/>
</dbReference>
<name>A0ABX1HPB9_9BACT</name>
<gene>
    <name evidence="2" type="ORF">HBN54_004654</name>
</gene>
<sequence length="70" mass="7792">MKQRKRGPMQDELTEAMHGEFTVDAETERRHKVETARAVVASGHLTPAKAAEVYGVTVEEITALRPESNE</sequence>
<organism evidence="2 3">
    <name type="scientific">Hymenobacter artigasi</name>
    <dbReference type="NCBI Taxonomy" id="2719616"/>
    <lineage>
        <taxon>Bacteria</taxon>
        <taxon>Pseudomonadati</taxon>
        <taxon>Bacteroidota</taxon>
        <taxon>Cytophagia</taxon>
        <taxon>Cytophagales</taxon>
        <taxon>Hymenobacteraceae</taxon>
        <taxon>Hymenobacter</taxon>
    </lineage>
</organism>
<comment type="caution">
    <text evidence="2">The sequence shown here is derived from an EMBL/GenBank/DDBJ whole genome shotgun (WGS) entry which is preliminary data.</text>
</comment>
<dbReference type="RefSeq" id="WP_168675567.1">
    <property type="nucleotide sequence ID" value="NZ_JAAVTK010000030.1"/>
</dbReference>
<accession>A0ABX1HPB9</accession>
<dbReference type="EMBL" id="JAAVTK010000030">
    <property type="protein sequence ID" value="NKI92030.1"/>
    <property type="molecule type" value="Genomic_DNA"/>
</dbReference>
<reference evidence="2 3" key="1">
    <citation type="submission" date="2020-03" db="EMBL/GenBank/DDBJ databases">
        <title>Genomic Encyclopedia of Type Strains, Phase IV (KMG-V): Genome sequencing to study the core and pangenomes of soil and plant-associated prokaryotes.</title>
        <authorList>
            <person name="Whitman W."/>
        </authorList>
    </citation>
    <scope>NUCLEOTIDE SEQUENCE [LARGE SCALE GENOMIC DNA]</scope>
    <source>
        <strain evidence="2 3">1B</strain>
    </source>
</reference>
<evidence type="ECO:0000313" key="3">
    <source>
        <dbReference type="Proteomes" id="UP000717634"/>
    </source>
</evidence>
<feature type="region of interest" description="Disordered" evidence="1">
    <location>
        <begin position="1"/>
        <end position="29"/>
    </location>
</feature>